<organism evidence="12 13">
    <name type="scientific">Anaerotruncus colihominis</name>
    <dbReference type="NCBI Taxonomy" id="169435"/>
    <lineage>
        <taxon>Bacteria</taxon>
        <taxon>Bacillati</taxon>
        <taxon>Bacillota</taxon>
        <taxon>Clostridia</taxon>
        <taxon>Eubacteriales</taxon>
        <taxon>Oscillospiraceae</taxon>
        <taxon>Anaerotruncus</taxon>
    </lineage>
</organism>
<dbReference type="Proteomes" id="UP000446866">
    <property type="component" value="Unassembled WGS sequence"/>
</dbReference>
<keyword evidence="6 10" id="KW-0067">ATP-binding</keyword>
<evidence type="ECO:0000259" key="11">
    <source>
        <dbReference type="PROSITE" id="PS50893"/>
    </source>
</evidence>
<dbReference type="InterPro" id="IPR005876">
    <property type="entry name" value="Co_trans_ATP-bd"/>
</dbReference>
<dbReference type="NCBIfam" id="TIGR04520">
    <property type="entry name" value="ECF_ATPase_1"/>
    <property type="match status" value="1"/>
</dbReference>
<keyword evidence="13" id="KW-1185">Reference proteome</keyword>
<proteinExistence type="inferred from homology"/>
<evidence type="ECO:0000256" key="1">
    <source>
        <dbReference type="ARBA" id="ARBA00004202"/>
    </source>
</evidence>
<sequence length="279" mass="31152">MENIIRIENLIFEYMTGEDDEKVRAIDDVSLSIERGSFTAIIGRNGSGKSTLAKNLNGLLLPSGGRIFVRGWDTSDDNHIWDVRQSAGMVFQNPDNQLVSSIVEDDVAFGPENLGIDPVEIRRRVDDALTAVNMGKYKKKSPHMLSGGQKQRIAIAGVVAMKPECIIFDEPTAMLDPKGREEIMEIIRQLHDEGITVVLITHFMDEAVQADRIIIMDRGHVLLDGTPEEVFAQEETIREASLDLPLAVELAQKLRKRGIKIPKEIITAEGLVEFICQYK</sequence>
<dbReference type="InterPro" id="IPR003593">
    <property type="entry name" value="AAA+_ATPase"/>
</dbReference>
<evidence type="ECO:0000256" key="10">
    <source>
        <dbReference type="RuleBase" id="RU364103"/>
    </source>
</evidence>
<dbReference type="NCBIfam" id="TIGR01166">
    <property type="entry name" value="cbiO"/>
    <property type="match status" value="1"/>
</dbReference>
<dbReference type="PROSITE" id="PS50893">
    <property type="entry name" value="ABC_TRANSPORTER_2"/>
    <property type="match status" value="1"/>
</dbReference>
<dbReference type="InterPro" id="IPR017871">
    <property type="entry name" value="ABC_transporter-like_CS"/>
</dbReference>
<feature type="domain" description="ABC transporter" evidence="11">
    <location>
        <begin position="5"/>
        <end position="243"/>
    </location>
</feature>
<evidence type="ECO:0000313" key="12">
    <source>
        <dbReference type="EMBL" id="NBH61699.1"/>
    </source>
</evidence>
<evidence type="ECO:0000256" key="7">
    <source>
        <dbReference type="ARBA" id="ARBA00022967"/>
    </source>
</evidence>
<dbReference type="AlphaFoldDB" id="A0A845QII5"/>
<dbReference type="RefSeq" id="WP_160201983.1">
    <property type="nucleotide sequence ID" value="NZ_QXWK01000014.1"/>
</dbReference>
<keyword evidence="3 10" id="KW-0813">Transport</keyword>
<dbReference type="InterPro" id="IPR003439">
    <property type="entry name" value="ABC_transporter-like_ATP-bd"/>
</dbReference>
<comment type="caution">
    <text evidence="12">The sequence shown here is derived from an EMBL/GenBank/DDBJ whole genome shotgun (WGS) entry which is preliminary data.</text>
</comment>
<dbReference type="EMBL" id="QXWK01000014">
    <property type="protein sequence ID" value="NBH61699.1"/>
    <property type="molecule type" value="Genomic_DNA"/>
</dbReference>
<evidence type="ECO:0000256" key="8">
    <source>
        <dbReference type="ARBA" id="ARBA00023136"/>
    </source>
</evidence>
<evidence type="ECO:0000256" key="5">
    <source>
        <dbReference type="ARBA" id="ARBA00022741"/>
    </source>
</evidence>
<comment type="subcellular location">
    <subcellularLocation>
        <location evidence="1 10">Cell membrane</location>
        <topology evidence="1 10">Peripheral membrane protein</topology>
    </subcellularLocation>
</comment>
<dbReference type="Pfam" id="PF00005">
    <property type="entry name" value="ABC_tran"/>
    <property type="match status" value="1"/>
</dbReference>
<keyword evidence="5 10" id="KW-0547">Nucleotide-binding</keyword>
<dbReference type="InterPro" id="IPR027417">
    <property type="entry name" value="P-loop_NTPase"/>
</dbReference>
<dbReference type="GO" id="GO:0006824">
    <property type="term" value="P:cobalt ion transport"/>
    <property type="evidence" value="ECO:0007669"/>
    <property type="project" value="InterPro"/>
</dbReference>
<comment type="function">
    <text evidence="10">Part of an ABC transporter complex. Responsible for energy coupling to the transport system.</text>
</comment>
<evidence type="ECO:0000256" key="3">
    <source>
        <dbReference type="ARBA" id="ARBA00022448"/>
    </source>
</evidence>
<dbReference type="CDD" id="cd03225">
    <property type="entry name" value="ABC_cobalt_CbiO_domain1"/>
    <property type="match status" value="1"/>
</dbReference>
<dbReference type="GO" id="GO:0043190">
    <property type="term" value="C:ATP-binding cassette (ABC) transporter complex"/>
    <property type="evidence" value="ECO:0007669"/>
    <property type="project" value="TreeGrafter"/>
</dbReference>
<accession>A0A845QII5</accession>
<keyword evidence="4 10" id="KW-1003">Cell membrane</keyword>
<dbReference type="NCBIfam" id="NF010167">
    <property type="entry name" value="PRK13648.1"/>
    <property type="match status" value="1"/>
</dbReference>
<dbReference type="GO" id="GO:0005524">
    <property type="term" value="F:ATP binding"/>
    <property type="evidence" value="ECO:0007669"/>
    <property type="project" value="UniProtKB-UniRule"/>
</dbReference>
<protein>
    <recommendedName>
        <fullName evidence="10">ABC transporter ATP-binding protein</fullName>
    </recommendedName>
</protein>
<keyword evidence="8 10" id="KW-0472">Membrane</keyword>
<dbReference type="FunFam" id="3.40.50.300:FF:000224">
    <property type="entry name" value="Energy-coupling factor transporter ATP-binding protein EcfA"/>
    <property type="match status" value="1"/>
</dbReference>
<evidence type="ECO:0000256" key="2">
    <source>
        <dbReference type="ARBA" id="ARBA00005417"/>
    </source>
</evidence>
<reference evidence="12 13" key="1">
    <citation type="submission" date="2018-08" db="EMBL/GenBank/DDBJ databases">
        <title>Murine metabolic-syndrome-specific gut microbial biobank.</title>
        <authorList>
            <person name="Liu C."/>
        </authorList>
    </citation>
    <scope>NUCLEOTIDE SEQUENCE [LARGE SCALE GENOMIC DNA]</scope>
    <source>
        <strain evidence="12 13">28</strain>
    </source>
</reference>
<dbReference type="InterPro" id="IPR015856">
    <property type="entry name" value="ABC_transpr_CbiO/EcfA_su"/>
</dbReference>
<dbReference type="GO" id="GO:0042626">
    <property type="term" value="F:ATPase-coupled transmembrane transporter activity"/>
    <property type="evidence" value="ECO:0007669"/>
    <property type="project" value="TreeGrafter"/>
</dbReference>
<name>A0A845QII5_9FIRM</name>
<dbReference type="GO" id="GO:0016887">
    <property type="term" value="F:ATP hydrolysis activity"/>
    <property type="evidence" value="ECO:0007669"/>
    <property type="project" value="InterPro"/>
</dbReference>
<evidence type="ECO:0000256" key="9">
    <source>
        <dbReference type="ARBA" id="ARBA00025157"/>
    </source>
</evidence>
<evidence type="ECO:0000313" key="13">
    <source>
        <dbReference type="Proteomes" id="UP000446866"/>
    </source>
</evidence>
<evidence type="ECO:0000256" key="4">
    <source>
        <dbReference type="ARBA" id="ARBA00022475"/>
    </source>
</evidence>
<dbReference type="SMART" id="SM00382">
    <property type="entry name" value="AAA"/>
    <property type="match status" value="1"/>
</dbReference>
<dbReference type="InterPro" id="IPR030947">
    <property type="entry name" value="EcfA_1"/>
</dbReference>
<dbReference type="PANTHER" id="PTHR43553:SF24">
    <property type="entry name" value="ENERGY-COUPLING FACTOR TRANSPORTER ATP-BINDING PROTEIN ECFA1"/>
    <property type="match status" value="1"/>
</dbReference>
<dbReference type="PROSITE" id="PS00211">
    <property type="entry name" value="ABC_TRANSPORTER_1"/>
    <property type="match status" value="1"/>
</dbReference>
<dbReference type="SUPFAM" id="SSF52540">
    <property type="entry name" value="P-loop containing nucleoside triphosphate hydrolases"/>
    <property type="match status" value="1"/>
</dbReference>
<keyword evidence="7" id="KW-1278">Translocase</keyword>
<dbReference type="InterPro" id="IPR050095">
    <property type="entry name" value="ECF_ABC_transporter_ATP-bd"/>
</dbReference>
<evidence type="ECO:0000256" key="6">
    <source>
        <dbReference type="ARBA" id="ARBA00022840"/>
    </source>
</evidence>
<comment type="function">
    <text evidence="9">Probably part of an ABC transporter complex. Responsible for energy coupling to the transport system.</text>
</comment>
<dbReference type="PANTHER" id="PTHR43553">
    <property type="entry name" value="HEAVY METAL TRANSPORTER"/>
    <property type="match status" value="1"/>
</dbReference>
<comment type="similarity">
    <text evidence="2 10">Belongs to the ABC transporter superfamily.</text>
</comment>
<dbReference type="Gene3D" id="3.40.50.300">
    <property type="entry name" value="P-loop containing nucleotide triphosphate hydrolases"/>
    <property type="match status" value="1"/>
</dbReference>
<gene>
    <name evidence="12" type="ORF">D0435_08545</name>
</gene>